<feature type="chain" id="PRO_5027049687" description="BON domain-containing protein" evidence="1">
    <location>
        <begin position="22"/>
        <end position="247"/>
    </location>
</feature>
<keyword evidence="1" id="KW-0732">Signal</keyword>
<sequence>MKVRALFSFAVAAGISGPAFANPPAALPVSATSPNPNQTLADDVAYRLRSTGNAGGADVSIVAQEGIVTLGGTAKDAAQKARIVADVKSVNGVVVVRDNVRTLSAGVVQVQDPPIGLAPIAPTPLGPTGAPMAGPNLAAPLAPPASGAPLNPIVEPTPLGFPGQAAPDLQAPNLPPYAWPTYAPHNNLSRVAYPQAYPYNAFPFIGPYYPFPKVPLGWRKVTLEWEDGHWYLGRTSAPHDYWRVKFW</sequence>
<feature type="signal peptide" evidence="1">
    <location>
        <begin position="1"/>
        <end position="21"/>
    </location>
</feature>
<evidence type="ECO:0000313" key="3">
    <source>
        <dbReference type="EMBL" id="QJX00628.1"/>
    </source>
</evidence>
<reference evidence="4" key="1">
    <citation type="submission" date="2020-05" db="EMBL/GenBank/DDBJ databases">
        <title>Frigoriglobus tundricola gen. nov., sp. nov., a psychrotolerant cellulolytic planctomycete of the family Gemmataceae with two divergent copies of 16S rRNA gene.</title>
        <authorList>
            <person name="Kulichevskaya I.S."/>
            <person name="Ivanova A.A."/>
            <person name="Naumoff D.G."/>
            <person name="Beletsky A.V."/>
            <person name="Rijpstra W.I.C."/>
            <person name="Sinninghe Damste J.S."/>
            <person name="Mardanov A.V."/>
            <person name="Ravin N.V."/>
            <person name="Dedysh S.N."/>
        </authorList>
    </citation>
    <scope>NUCLEOTIDE SEQUENCE [LARGE SCALE GENOMIC DNA]</scope>
    <source>
        <strain evidence="4">PL17</strain>
    </source>
</reference>
<dbReference type="InterPro" id="IPR014004">
    <property type="entry name" value="Transpt-assoc_nodulatn_dom_bac"/>
</dbReference>
<accession>A0A6M5Z2J4</accession>
<dbReference type="KEGG" id="ftj:FTUN_8260"/>
<dbReference type="InterPro" id="IPR007055">
    <property type="entry name" value="BON_dom"/>
</dbReference>
<dbReference type="Proteomes" id="UP000503447">
    <property type="component" value="Chromosome"/>
</dbReference>
<keyword evidence="4" id="KW-1185">Reference proteome</keyword>
<organism evidence="3 4">
    <name type="scientific">Frigoriglobus tundricola</name>
    <dbReference type="NCBI Taxonomy" id="2774151"/>
    <lineage>
        <taxon>Bacteria</taxon>
        <taxon>Pseudomonadati</taxon>
        <taxon>Planctomycetota</taxon>
        <taxon>Planctomycetia</taxon>
        <taxon>Gemmatales</taxon>
        <taxon>Gemmataceae</taxon>
        <taxon>Frigoriglobus</taxon>
    </lineage>
</organism>
<dbReference type="SMART" id="SM00749">
    <property type="entry name" value="BON"/>
    <property type="match status" value="1"/>
</dbReference>
<evidence type="ECO:0000259" key="2">
    <source>
        <dbReference type="PROSITE" id="PS50914"/>
    </source>
</evidence>
<feature type="domain" description="BON" evidence="2">
    <location>
        <begin position="36"/>
        <end position="104"/>
    </location>
</feature>
<dbReference type="Pfam" id="PF04972">
    <property type="entry name" value="BON"/>
    <property type="match status" value="1"/>
</dbReference>
<dbReference type="AlphaFoldDB" id="A0A6M5Z2J4"/>
<proteinExistence type="predicted"/>
<dbReference type="EMBL" id="CP053452">
    <property type="protein sequence ID" value="QJX00628.1"/>
    <property type="molecule type" value="Genomic_DNA"/>
</dbReference>
<gene>
    <name evidence="3" type="ORF">FTUN_8260</name>
</gene>
<evidence type="ECO:0000256" key="1">
    <source>
        <dbReference type="SAM" id="SignalP"/>
    </source>
</evidence>
<dbReference type="PROSITE" id="PS50914">
    <property type="entry name" value="BON"/>
    <property type="match status" value="1"/>
</dbReference>
<dbReference type="RefSeq" id="WP_171475337.1">
    <property type="nucleotide sequence ID" value="NZ_CP053452.2"/>
</dbReference>
<protein>
    <recommendedName>
        <fullName evidence="2">BON domain-containing protein</fullName>
    </recommendedName>
</protein>
<dbReference type="Gene3D" id="3.30.1340.30">
    <property type="match status" value="1"/>
</dbReference>
<name>A0A6M5Z2J4_9BACT</name>
<evidence type="ECO:0000313" key="4">
    <source>
        <dbReference type="Proteomes" id="UP000503447"/>
    </source>
</evidence>